<keyword evidence="3" id="KW-1185">Reference proteome</keyword>
<sequence>MTAERQQPRCRQGCMDPNNPTMRALLPCVHGKKKKQPKRNTGIDAAAPASAAISAPALSTPAVSTPALSAPAAPALTAPAQVPPPSHEHFANEAPPSASSGRVAPEMLASIHSTAAADAQTLAPGVADAARGAEATLLPPSFFSAAVPGAVSSSLARAIEYSLQETTGPQAPIPPSTGNASDSGNGYEQREIMTDIADTNSMQPDLPAESERVEDDSGMTESAPLPSSSHQQSDQEQDEEDGDVRGGPTRAESVKVKEATKRAIWLNLATAHEHGMKNHKLEANVEERSRIANRGTWRLIEQAAKLSRRTDMGIIVAYAHLDHGKHKIKDYVYVSPNLCDPSRTTLRSMAQKIHTDFTDTVTAYREAGRAQVALDSEARKAWVAERVAMRAEMDRLRAELDAEKGKHATSTSPDAQQLASGPSPRPL</sequence>
<organism evidence="2 3">
    <name type="scientific">Tilletia laevis</name>
    <dbReference type="NCBI Taxonomy" id="157183"/>
    <lineage>
        <taxon>Eukaryota</taxon>
        <taxon>Fungi</taxon>
        <taxon>Dikarya</taxon>
        <taxon>Basidiomycota</taxon>
        <taxon>Ustilaginomycotina</taxon>
        <taxon>Exobasidiomycetes</taxon>
        <taxon>Tilletiales</taxon>
        <taxon>Tilletiaceae</taxon>
        <taxon>Tilletia</taxon>
    </lineage>
</organism>
<comment type="caution">
    <text evidence="2">The sequence shown here is derived from an EMBL/GenBank/DDBJ whole genome shotgun (WGS) entry which is preliminary data.</text>
</comment>
<feature type="compositionally biased region" description="Polar residues" evidence="1">
    <location>
        <begin position="176"/>
        <end position="186"/>
    </location>
</feature>
<reference evidence="2 3" key="1">
    <citation type="submission" date="2020-10" db="EMBL/GenBank/DDBJ databases">
        <authorList>
            <person name="Sedaghatjoo S."/>
        </authorList>
    </citation>
    <scope>NUCLEOTIDE SEQUENCE [LARGE SCALE GENOMIC DNA]</scope>
    <source>
        <strain evidence="2 3">LLFL</strain>
    </source>
</reference>
<feature type="compositionally biased region" description="Polar residues" evidence="1">
    <location>
        <begin position="408"/>
        <end position="420"/>
    </location>
</feature>
<feature type="region of interest" description="Disordered" evidence="1">
    <location>
        <begin position="1"/>
        <end position="101"/>
    </location>
</feature>
<feature type="region of interest" description="Disordered" evidence="1">
    <location>
        <begin position="165"/>
        <end position="254"/>
    </location>
</feature>
<dbReference type="AlphaFoldDB" id="A0A9N8LVR2"/>
<evidence type="ECO:0000256" key="1">
    <source>
        <dbReference type="SAM" id="MobiDB-lite"/>
    </source>
</evidence>
<evidence type="ECO:0000313" key="3">
    <source>
        <dbReference type="Proteomes" id="UP000836404"/>
    </source>
</evidence>
<accession>A0A9N8LVR2</accession>
<proteinExistence type="predicted"/>
<dbReference type="EMBL" id="CAJHJF010004676">
    <property type="protein sequence ID" value="CAD6944762.1"/>
    <property type="molecule type" value="Genomic_DNA"/>
</dbReference>
<gene>
    <name evidence="2" type="ORF">JKILLFL_G8388</name>
</gene>
<feature type="compositionally biased region" description="Low complexity" evidence="1">
    <location>
        <begin position="45"/>
        <end position="80"/>
    </location>
</feature>
<protein>
    <submittedName>
        <fullName evidence="2">Uncharacterized protein</fullName>
    </submittedName>
</protein>
<evidence type="ECO:0000313" key="2">
    <source>
        <dbReference type="EMBL" id="CAD6944762.1"/>
    </source>
</evidence>
<feature type="region of interest" description="Disordered" evidence="1">
    <location>
        <begin position="398"/>
        <end position="427"/>
    </location>
</feature>
<name>A0A9N8LVR2_9BASI</name>
<dbReference type="Proteomes" id="UP000836404">
    <property type="component" value="Unassembled WGS sequence"/>
</dbReference>